<dbReference type="InParanoid" id="A0A2T3BDY5"/>
<keyword evidence="2" id="KW-1185">Reference proteome</keyword>
<gene>
    <name evidence="1" type="ORF">M430DRAFT_38313</name>
</gene>
<dbReference type="EMBL" id="KZ679006">
    <property type="protein sequence ID" value="PSS27548.1"/>
    <property type="molecule type" value="Genomic_DNA"/>
</dbReference>
<accession>A0A2T3BDY5</accession>
<dbReference type="OrthoDB" id="68575at2759"/>
<dbReference type="Gene3D" id="3.30.70.1990">
    <property type="match status" value="1"/>
</dbReference>
<proteinExistence type="predicted"/>
<dbReference type="Pfam" id="PF13450">
    <property type="entry name" value="NAD_binding_8"/>
    <property type="match status" value="1"/>
</dbReference>
<organism evidence="1 2">
    <name type="scientific">Amorphotheca resinae ATCC 22711</name>
    <dbReference type="NCBI Taxonomy" id="857342"/>
    <lineage>
        <taxon>Eukaryota</taxon>
        <taxon>Fungi</taxon>
        <taxon>Dikarya</taxon>
        <taxon>Ascomycota</taxon>
        <taxon>Pezizomycotina</taxon>
        <taxon>Leotiomycetes</taxon>
        <taxon>Helotiales</taxon>
        <taxon>Amorphothecaceae</taxon>
        <taxon>Amorphotheca</taxon>
    </lineage>
</organism>
<name>A0A2T3BDY5_AMORE</name>
<dbReference type="Gene3D" id="3.50.50.60">
    <property type="entry name" value="FAD/NAD(P)-binding domain"/>
    <property type="match status" value="1"/>
</dbReference>
<dbReference type="GeneID" id="36575316"/>
<dbReference type="AlphaFoldDB" id="A0A2T3BDY5"/>
<protein>
    <recommendedName>
        <fullName evidence="3">Amine oxidase domain-containing protein</fullName>
    </recommendedName>
</protein>
<evidence type="ECO:0000313" key="2">
    <source>
        <dbReference type="Proteomes" id="UP000241818"/>
    </source>
</evidence>
<evidence type="ECO:0000313" key="1">
    <source>
        <dbReference type="EMBL" id="PSS27548.1"/>
    </source>
</evidence>
<sequence>MSLLVSRLSLYSPWLSSVVRNRNSLALLLTHLSNQPLDSSRQPDRLVSISVFQGFPHTMSLSASRLLACLTWLVATLSLLAEASTPVVVNGRSYEVDTVITRDVCVIGGGGSGTYAAIRLSDLGKTVAVVERKSRLGGHTETYIDPATGAAVDIGVQLWHNTTVVRNFAARLNVSLVDISYSPTAITDYIDFRTGKIVTGYSPVEPSAADFVAYAEQLAKYPYLDNGFDLPDPIPSDLLLPFGDFVKKYSLQKMVGVIFGYGQGIGDLLSQPTLYVLKLVGLTILESLSTGFLTTALHDNSLIYEHATAILGKNVFLNSTILAVDRESPEGVKVLIKEPTGLTLIRSQKLVSAIPPKLNNLRGWDLSETEKGLFGQFSNGAYFTGLLRETGIPDNVSITNTRNDTLYNLPVLPAVYTMGQTGVPGLVSVFYGSPSPLPIAQVKEAILSDVKKLQIPGKGPSNPELAVFSAHVPFECTVPASAIKAGFYKKLNGLQGQRHTYYTGAAFQAQDSSLLWQFTEALLPNITGASGNHSRRGYA</sequence>
<dbReference type="InterPro" id="IPR036188">
    <property type="entry name" value="FAD/NAD-bd_sf"/>
</dbReference>
<dbReference type="Proteomes" id="UP000241818">
    <property type="component" value="Unassembled WGS sequence"/>
</dbReference>
<reference evidence="1 2" key="1">
    <citation type="journal article" date="2018" name="New Phytol.">
        <title>Comparative genomics and transcriptomics depict ericoid mycorrhizal fungi as versatile saprotrophs and plant mutualists.</title>
        <authorList>
            <person name="Martino E."/>
            <person name="Morin E."/>
            <person name="Grelet G.A."/>
            <person name="Kuo A."/>
            <person name="Kohler A."/>
            <person name="Daghino S."/>
            <person name="Barry K.W."/>
            <person name="Cichocki N."/>
            <person name="Clum A."/>
            <person name="Dockter R.B."/>
            <person name="Hainaut M."/>
            <person name="Kuo R.C."/>
            <person name="LaButti K."/>
            <person name="Lindahl B.D."/>
            <person name="Lindquist E.A."/>
            <person name="Lipzen A."/>
            <person name="Khouja H.R."/>
            <person name="Magnuson J."/>
            <person name="Murat C."/>
            <person name="Ohm R.A."/>
            <person name="Singer S.W."/>
            <person name="Spatafora J.W."/>
            <person name="Wang M."/>
            <person name="Veneault-Fourrey C."/>
            <person name="Henrissat B."/>
            <person name="Grigoriev I.V."/>
            <person name="Martin F.M."/>
            <person name="Perotto S."/>
        </authorList>
    </citation>
    <scope>NUCLEOTIDE SEQUENCE [LARGE SCALE GENOMIC DNA]</scope>
    <source>
        <strain evidence="1 2">ATCC 22711</strain>
    </source>
</reference>
<evidence type="ECO:0008006" key="3">
    <source>
        <dbReference type="Google" id="ProtNLM"/>
    </source>
</evidence>
<dbReference type="SUPFAM" id="SSF51905">
    <property type="entry name" value="FAD/NAD(P)-binding domain"/>
    <property type="match status" value="1"/>
</dbReference>
<dbReference type="Gene3D" id="1.10.405.20">
    <property type="match status" value="1"/>
</dbReference>
<dbReference type="RefSeq" id="XP_024725073.1">
    <property type="nucleotide sequence ID" value="XM_024867235.1"/>
</dbReference>